<evidence type="ECO:0000256" key="1">
    <source>
        <dbReference type="ARBA" id="ARBA00001823"/>
    </source>
</evidence>
<keyword evidence="6 9" id="KW-0547">Nucleotide-binding</keyword>
<dbReference type="Pfam" id="PF01583">
    <property type="entry name" value="APS_kinase"/>
    <property type="match status" value="1"/>
</dbReference>
<comment type="pathway">
    <text evidence="3 9 10">Sulfur metabolism; hydrogen sulfide biosynthesis; sulfite from sulfate: step 2/3.</text>
</comment>
<evidence type="ECO:0000256" key="9">
    <source>
        <dbReference type="HAMAP-Rule" id="MF_00065"/>
    </source>
</evidence>
<keyword evidence="13" id="KW-1185">Reference proteome</keyword>
<feature type="binding site" evidence="9">
    <location>
        <begin position="34"/>
        <end position="41"/>
    </location>
    <ligand>
        <name>ATP</name>
        <dbReference type="ChEBI" id="CHEBI:30616"/>
    </ligand>
</feature>
<reference evidence="12" key="1">
    <citation type="submission" date="2020-09" db="EMBL/GenBank/DDBJ databases">
        <title>A novel bacterium of genus Paenibacillus, isolated from South China Sea.</title>
        <authorList>
            <person name="Huang H."/>
            <person name="Mo K."/>
            <person name="Hu Y."/>
        </authorList>
    </citation>
    <scope>NUCLEOTIDE SEQUENCE</scope>
    <source>
        <strain evidence="12">IB182493</strain>
    </source>
</reference>
<dbReference type="Proteomes" id="UP000632125">
    <property type="component" value="Unassembled WGS sequence"/>
</dbReference>
<dbReference type="HAMAP" id="MF_00065">
    <property type="entry name" value="Adenylyl_sulf_kinase"/>
    <property type="match status" value="1"/>
</dbReference>
<evidence type="ECO:0000256" key="8">
    <source>
        <dbReference type="ARBA" id="ARBA00022840"/>
    </source>
</evidence>
<evidence type="ECO:0000259" key="11">
    <source>
        <dbReference type="Pfam" id="PF01583"/>
    </source>
</evidence>
<keyword evidence="7 9" id="KW-0418">Kinase</keyword>
<dbReference type="NCBIfam" id="NF003013">
    <property type="entry name" value="PRK03846.1"/>
    <property type="match status" value="1"/>
</dbReference>
<dbReference type="PANTHER" id="PTHR11055">
    <property type="entry name" value="BIFUNCTIONAL 3'-PHOSPHOADENOSINE 5'-PHOSPHOSULFATE SYNTHASE"/>
    <property type="match status" value="1"/>
</dbReference>
<comment type="caution">
    <text evidence="12">The sequence shown here is derived from an EMBL/GenBank/DDBJ whole genome shotgun (WGS) entry which is preliminary data.</text>
</comment>
<dbReference type="CDD" id="cd02027">
    <property type="entry name" value="APSK"/>
    <property type="match status" value="1"/>
</dbReference>
<dbReference type="FunFam" id="3.40.50.300:FF:000212">
    <property type="entry name" value="Adenylyl-sulfate kinase"/>
    <property type="match status" value="1"/>
</dbReference>
<feature type="active site" description="Phosphoserine intermediate" evidence="9">
    <location>
        <position position="108"/>
    </location>
</feature>
<dbReference type="RefSeq" id="WP_190858925.1">
    <property type="nucleotide sequence ID" value="NZ_JACXIY010000006.1"/>
</dbReference>
<name>A0A927H4J8_9BACL</name>
<accession>A0A927H4J8</accession>
<keyword evidence="9" id="KW-0597">Phosphoprotein</keyword>
<feature type="domain" description="APS kinase" evidence="11">
    <location>
        <begin position="26"/>
        <end position="176"/>
    </location>
</feature>
<comment type="function">
    <text evidence="2 9 10">Catalyzes the synthesis of activated sulfate.</text>
</comment>
<dbReference type="NCBIfam" id="TIGR00455">
    <property type="entry name" value="apsK"/>
    <property type="match status" value="1"/>
</dbReference>
<comment type="catalytic activity">
    <reaction evidence="1 9 10">
        <text>adenosine 5'-phosphosulfate + ATP = 3'-phosphoadenylyl sulfate + ADP + H(+)</text>
        <dbReference type="Rhea" id="RHEA:24152"/>
        <dbReference type="ChEBI" id="CHEBI:15378"/>
        <dbReference type="ChEBI" id="CHEBI:30616"/>
        <dbReference type="ChEBI" id="CHEBI:58243"/>
        <dbReference type="ChEBI" id="CHEBI:58339"/>
        <dbReference type="ChEBI" id="CHEBI:456216"/>
        <dbReference type="EC" id="2.7.1.25"/>
    </reaction>
</comment>
<keyword evidence="8 9" id="KW-0067">ATP-binding</keyword>
<organism evidence="12 13">
    <name type="scientific">Paenibacillus arenilitoris</name>
    <dbReference type="NCBI Taxonomy" id="2772299"/>
    <lineage>
        <taxon>Bacteria</taxon>
        <taxon>Bacillati</taxon>
        <taxon>Bacillota</taxon>
        <taxon>Bacilli</taxon>
        <taxon>Bacillales</taxon>
        <taxon>Paenibacillaceae</taxon>
        <taxon>Paenibacillus</taxon>
    </lineage>
</organism>
<dbReference type="SUPFAM" id="SSF52540">
    <property type="entry name" value="P-loop containing nucleoside triphosphate hydrolases"/>
    <property type="match status" value="1"/>
</dbReference>
<evidence type="ECO:0000256" key="2">
    <source>
        <dbReference type="ARBA" id="ARBA00002632"/>
    </source>
</evidence>
<evidence type="ECO:0000256" key="10">
    <source>
        <dbReference type="RuleBase" id="RU004347"/>
    </source>
</evidence>
<dbReference type="InterPro" id="IPR059117">
    <property type="entry name" value="APS_kinase_dom"/>
</dbReference>
<dbReference type="GO" id="GO:0000103">
    <property type="term" value="P:sulfate assimilation"/>
    <property type="evidence" value="ECO:0007669"/>
    <property type="project" value="UniProtKB-UniRule"/>
</dbReference>
<dbReference type="AlphaFoldDB" id="A0A927H4J8"/>
<proteinExistence type="inferred from homology"/>
<protein>
    <recommendedName>
        <fullName evidence="9 10">Adenylyl-sulfate kinase</fullName>
        <ecNumber evidence="9 10">2.7.1.25</ecNumber>
    </recommendedName>
    <alternativeName>
        <fullName evidence="9">APS kinase</fullName>
    </alternativeName>
    <alternativeName>
        <fullName evidence="9">ATP adenosine-5'-phosphosulfate 3'-phosphotransferase</fullName>
    </alternativeName>
    <alternativeName>
        <fullName evidence="9">Adenosine-5'-phosphosulfate kinase</fullName>
    </alternativeName>
</protein>
<sequence length="199" mass="23288">MDSRELLYWQEGAVSRKDRNQLNQHKSFMIWMTGLSASGKSTIAIEVEKELHKRKIRSFILDGDNIRLGLNKNLTFSEEDRKENVRRVGEVGKLFVDAGVITISAFISPYQQDREMVRNMFNKEDFIEIYIKCSVEECEKRDPKGLYKKARIGAINDFTGISSVYEEPLNPEIIIDTEHYSKEQSVKMILDYLIKFMYR</sequence>
<evidence type="ECO:0000256" key="6">
    <source>
        <dbReference type="ARBA" id="ARBA00022741"/>
    </source>
</evidence>
<dbReference type="EMBL" id="JACXIY010000006">
    <property type="protein sequence ID" value="MBD2867965.1"/>
    <property type="molecule type" value="Genomic_DNA"/>
</dbReference>
<dbReference type="EC" id="2.7.1.25" evidence="9 10"/>
<evidence type="ECO:0000256" key="4">
    <source>
        <dbReference type="ARBA" id="ARBA00007008"/>
    </source>
</evidence>
<gene>
    <name evidence="9 12" type="primary">cysC</name>
    <name evidence="12" type="ORF">IDH41_05185</name>
</gene>
<evidence type="ECO:0000256" key="7">
    <source>
        <dbReference type="ARBA" id="ARBA00022777"/>
    </source>
</evidence>
<evidence type="ECO:0000313" key="13">
    <source>
        <dbReference type="Proteomes" id="UP000632125"/>
    </source>
</evidence>
<evidence type="ECO:0000256" key="5">
    <source>
        <dbReference type="ARBA" id="ARBA00022679"/>
    </source>
</evidence>
<dbReference type="InterPro" id="IPR002891">
    <property type="entry name" value="APS"/>
</dbReference>
<comment type="similarity">
    <text evidence="4 9 10">Belongs to the APS kinase family.</text>
</comment>
<dbReference type="GO" id="GO:0004020">
    <property type="term" value="F:adenylylsulfate kinase activity"/>
    <property type="evidence" value="ECO:0007669"/>
    <property type="project" value="UniProtKB-UniRule"/>
</dbReference>
<dbReference type="InterPro" id="IPR027417">
    <property type="entry name" value="P-loop_NTPase"/>
</dbReference>
<evidence type="ECO:0000256" key="3">
    <source>
        <dbReference type="ARBA" id="ARBA00004806"/>
    </source>
</evidence>
<keyword evidence="5 9" id="KW-0808">Transferase</keyword>
<dbReference type="PANTHER" id="PTHR11055:SF1">
    <property type="entry name" value="PAPS SYNTHETASE, ISOFORM D"/>
    <property type="match status" value="1"/>
</dbReference>
<dbReference type="GO" id="GO:0005524">
    <property type="term" value="F:ATP binding"/>
    <property type="evidence" value="ECO:0007669"/>
    <property type="project" value="UniProtKB-UniRule"/>
</dbReference>
<dbReference type="Gene3D" id="3.40.50.300">
    <property type="entry name" value="P-loop containing nucleotide triphosphate hydrolases"/>
    <property type="match status" value="1"/>
</dbReference>
<evidence type="ECO:0000313" key="12">
    <source>
        <dbReference type="EMBL" id="MBD2867965.1"/>
    </source>
</evidence>
<dbReference type="GO" id="GO:0070814">
    <property type="term" value="P:hydrogen sulfide biosynthetic process"/>
    <property type="evidence" value="ECO:0007669"/>
    <property type="project" value="UniProtKB-UniRule"/>
</dbReference>